<sequence>MPTSEYDAVLHGSNLHFWEYVPDGTGSGENDTRSDEDVLVLLHGIAGSGQTWMPLLAELERRRFGHRVLVPDLPGHGESASAGGDYSVGAFANTVRDLLLLLDHQHATVLGHSLGGGVAMQFAYQFPEMCGRLGLVGSGGLGPEVTVVLRATSLPGAKLTLRLTVNRATLALTRGLARVARKLGLRMSAEGRELAHHLASLADPRRRTAFVHTARNLIDLRGQRVSATDRLYLAASVPTLVAWGNRDWLIPASHAHRATVLMPGAQVQMFNGAKHFPHVSATERFAEVLVDFLAGTTAARLKIEELRSLLLDDPEIDAHIADPTASPR</sequence>
<evidence type="ECO:0000313" key="2">
    <source>
        <dbReference type="EMBL" id="TQJ05560.1"/>
    </source>
</evidence>
<evidence type="ECO:0000259" key="1">
    <source>
        <dbReference type="Pfam" id="PF00561"/>
    </source>
</evidence>
<name>A0A542DR49_AMYCI</name>
<feature type="domain" description="AB hydrolase-1" evidence="1">
    <location>
        <begin position="38"/>
        <end position="279"/>
    </location>
</feature>
<dbReference type="EMBL" id="VFML01000001">
    <property type="protein sequence ID" value="TQJ05560.1"/>
    <property type="molecule type" value="Genomic_DNA"/>
</dbReference>
<reference evidence="2 3" key="1">
    <citation type="submission" date="2019-06" db="EMBL/GenBank/DDBJ databases">
        <title>Sequencing the genomes of 1000 actinobacteria strains.</title>
        <authorList>
            <person name="Klenk H.-P."/>
        </authorList>
    </citation>
    <scope>NUCLEOTIDE SEQUENCE [LARGE SCALE GENOMIC DNA]</scope>
    <source>
        <strain evidence="2 3">DSM 45679</strain>
    </source>
</reference>
<dbReference type="Pfam" id="PF00561">
    <property type="entry name" value="Abhydrolase_1"/>
    <property type="match status" value="1"/>
</dbReference>
<dbReference type="AlphaFoldDB" id="A0A542DR49"/>
<organism evidence="2 3">
    <name type="scientific">Amycolatopsis cihanbeyliensis</name>
    <dbReference type="NCBI Taxonomy" id="1128664"/>
    <lineage>
        <taxon>Bacteria</taxon>
        <taxon>Bacillati</taxon>
        <taxon>Actinomycetota</taxon>
        <taxon>Actinomycetes</taxon>
        <taxon>Pseudonocardiales</taxon>
        <taxon>Pseudonocardiaceae</taxon>
        <taxon>Amycolatopsis</taxon>
    </lineage>
</organism>
<dbReference type="Gene3D" id="3.40.50.1820">
    <property type="entry name" value="alpha/beta hydrolase"/>
    <property type="match status" value="1"/>
</dbReference>
<dbReference type="SUPFAM" id="SSF53474">
    <property type="entry name" value="alpha/beta-Hydrolases"/>
    <property type="match status" value="1"/>
</dbReference>
<evidence type="ECO:0000313" key="3">
    <source>
        <dbReference type="Proteomes" id="UP000320876"/>
    </source>
</evidence>
<gene>
    <name evidence="2" type="ORF">FB471_5397</name>
</gene>
<comment type="caution">
    <text evidence="2">The sequence shown here is derived from an EMBL/GenBank/DDBJ whole genome shotgun (WGS) entry which is preliminary data.</text>
</comment>
<dbReference type="PRINTS" id="PR00412">
    <property type="entry name" value="EPOXHYDRLASE"/>
</dbReference>
<dbReference type="InterPro" id="IPR000073">
    <property type="entry name" value="AB_hydrolase_1"/>
</dbReference>
<dbReference type="PANTHER" id="PTHR43798">
    <property type="entry name" value="MONOACYLGLYCEROL LIPASE"/>
    <property type="match status" value="1"/>
</dbReference>
<dbReference type="InterPro" id="IPR000639">
    <property type="entry name" value="Epox_hydrolase-like"/>
</dbReference>
<dbReference type="PANTHER" id="PTHR43798:SF33">
    <property type="entry name" value="HYDROLASE, PUTATIVE (AFU_ORTHOLOGUE AFUA_2G14860)-RELATED"/>
    <property type="match status" value="1"/>
</dbReference>
<dbReference type="InterPro" id="IPR050266">
    <property type="entry name" value="AB_hydrolase_sf"/>
</dbReference>
<accession>A0A542DR49</accession>
<proteinExistence type="predicted"/>
<dbReference type="PRINTS" id="PR00111">
    <property type="entry name" value="ABHYDROLASE"/>
</dbReference>
<keyword evidence="3" id="KW-1185">Reference proteome</keyword>
<dbReference type="RefSeq" id="WP_142001066.1">
    <property type="nucleotide sequence ID" value="NZ_VFML01000001.1"/>
</dbReference>
<dbReference type="GO" id="GO:0016020">
    <property type="term" value="C:membrane"/>
    <property type="evidence" value="ECO:0007669"/>
    <property type="project" value="TreeGrafter"/>
</dbReference>
<dbReference type="OrthoDB" id="3371334at2"/>
<dbReference type="Proteomes" id="UP000320876">
    <property type="component" value="Unassembled WGS sequence"/>
</dbReference>
<protein>
    <submittedName>
        <fullName evidence="2">Pimeloyl-ACP methyl ester carboxylesterase</fullName>
    </submittedName>
</protein>
<dbReference type="InterPro" id="IPR029058">
    <property type="entry name" value="AB_hydrolase_fold"/>
</dbReference>
<dbReference type="GO" id="GO:0003824">
    <property type="term" value="F:catalytic activity"/>
    <property type="evidence" value="ECO:0007669"/>
    <property type="project" value="InterPro"/>
</dbReference>